<accession>A0ACB1KHC2</accession>
<evidence type="ECO:0000313" key="1">
    <source>
        <dbReference type="EMBL" id="CAM9212943.1"/>
    </source>
</evidence>
<comment type="caution">
    <text evidence="1">The sequence shown here is derived from an EMBL/GenBank/DDBJ whole genome shotgun (WGS) entry which is preliminary data.</text>
</comment>
<protein>
    <submittedName>
        <fullName evidence="1">Uncharacterized protein</fullName>
    </submittedName>
</protein>
<organism evidence="1 2">
    <name type="scientific">Rangifer tarandus platyrhynchus</name>
    <name type="common">Svalbard reindeer</name>
    <dbReference type="NCBI Taxonomy" id="3082113"/>
    <lineage>
        <taxon>Eukaryota</taxon>
        <taxon>Metazoa</taxon>
        <taxon>Chordata</taxon>
        <taxon>Craniata</taxon>
        <taxon>Vertebrata</taxon>
        <taxon>Euteleostomi</taxon>
        <taxon>Mammalia</taxon>
        <taxon>Eutheria</taxon>
        <taxon>Laurasiatheria</taxon>
        <taxon>Artiodactyla</taxon>
        <taxon>Ruminantia</taxon>
        <taxon>Pecora</taxon>
        <taxon>Cervidae</taxon>
        <taxon>Odocoileinae</taxon>
        <taxon>Rangifer</taxon>
    </lineage>
</organism>
<evidence type="ECO:0000313" key="2">
    <source>
        <dbReference type="Proteomes" id="UP001162501"/>
    </source>
</evidence>
<reference evidence="1" key="1">
    <citation type="submission" date="2025-03" db="EMBL/GenBank/DDBJ databases">
        <authorList>
            <consortium name="ELIXIR-Norway"/>
            <consortium name="Elixir Norway"/>
        </authorList>
    </citation>
    <scope>NUCLEOTIDE SEQUENCE</scope>
</reference>
<sequence length="104" mass="11896">MRKSSHPQATLIITTKLPLPHRLKRTYCLPHPHALKKKKEKEVKMVKKEKKEKNEGKVVGPAPLVRMPFGDPLSLRCHRRHLVGPSGVTWLLGRQGWRLATKSP</sequence>
<proteinExistence type="predicted"/>
<dbReference type="EMBL" id="CATOBB020001000">
    <property type="protein sequence ID" value="CAM9212943.1"/>
    <property type="molecule type" value="Genomic_DNA"/>
</dbReference>
<gene>
    <name evidence="1" type="ORF">MRATA1EN22A_LOCUS29951</name>
</gene>
<dbReference type="Proteomes" id="UP001162501">
    <property type="component" value="Unassembled WGS sequence"/>
</dbReference>
<name>A0ACB1KHC2_RANTA</name>